<reference evidence="2" key="1">
    <citation type="journal article" date="2022" name="Nat. Commun.">
        <title>Chromosome evolution and the genetic basis of agronomically important traits in greater yam.</title>
        <authorList>
            <person name="Bredeson J.V."/>
            <person name="Lyons J.B."/>
            <person name="Oniyinde I.O."/>
            <person name="Okereke N.R."/>
            <person name="Kolade O."/>
            <person name="Nnabue I."/>
            <person name="Nwadili C.O."/>
            <person name="Hribova E."/>
            <person name="Parker M."/>
            <person name="Nwogha J."/>
            <person name="Shu S."/>
            <person name="Carlson J."/>
            <person name="Kariba R."/>
            <person name="Muthemba S."/>
            <person name="Knop K."/>
            <person name="Barton G.J."/>
            <person name="Sherwood A.V."/>
            <person name="Lopez-Montes A."/>
            <person name="Asiedu R."/>
            <person name="Jamnadass R."/>
            <person name="Muchugi A."/>
            <person name="Goodstein D."/>
            <person name="Egesi C.N."/>
            <person name="Featherston J."/>
            <person name="Asfaw A."/>
            <person name="Simpson G.G."/>
            <person name="Dolezel J."/>
            <person name="Hendre P.S."/>
            <person name="Van Deynze A."/>
            <person name="Kumar P.L."/>
            <person name="Obidiegwu J.E."/>
            <person name="Bhattacharjee R."/>
            <person name="Rokhsar D.S."/>
        </authorList>
    </citation>
    <scope>NUCLEOTIDE SEQUENCE [LARGE SCALE GENOMIC DNA]</scope>
    <source>
        <strain evidence="2">cv. TDa95/00328</strain>
    </source>
</reference>
<dbReference type="EMBL" id="CM037018">
    <property type="protein sequence ID" value="KAH7675414.1"/>
    <property type="molecule type" value="Genomic_DNA"/>
</dbReference>
<keyword evidence="1" id="KW-0418">Kinase</keyword>
<evidence type="ECO:0000313" key="1">
    <source>
        <dbReference type="EMBL" id="KAH7675414.1"/>
    </source>
</evidence>
<keyword evidence="1" id="KW-0808">Transferase</keyword>
<sequence>MHQLLIFFFFSLLSLPSSSTQELEDLHCLLSFKASADPLNASLQTWNGFNPCSGSWLGVKCNGGRVISIHLHNSSLTGTVTPLLGLNHLQVLNLRRNALTGTLPHLTNLTHPSLKHLHLSHNKLNGTLNISLPSLLSLRLEHNGFSGNLEALQLPIVKDFNVSENNLIGEVSASLSKFSVMAFGGNPSLCGSPLPSCVTKTTTTTSPSPTPSLGMAVVLAISAGNLVVIIIALVFVLTLYIWLKRKLSHLELNQEQCPEDKRSNGVGVGLVCFEGGEELKLECLLKASAEVLGKSVAGSSYKAMLDNGMAMAVKRLNASRFINVGKGFEKRIHLVGRLRHPQVVSLRACYNGNEEKLLIYDFMPNGNLQSLLQNQGTRVLEWRRRKEILIGAAQGLNFIHSFPARSPLVHGNIKPSNILIDEQGNACISEWGLMCSFSSNMNQCFPSHSSHLFCGSMHRHGYRAPELMSGKVKATQASDVYSFGMVILEVVTDEKIDARECEGELMGMVKVGMLCTNECPDERPTMNEVVSMISEFIM</sequence>
<accession>A0ACB7VMX6</accession>
<proteinExistence type="predicted"/>
<dbReference type="EC" id="2.7.11.1" evidence="1"/>
<gene>
    <name evidence="1" type="ORF">IHE45_08G132200</name>
</gene>
<evidence type="ECO:0000313" key="2">
    <source>
        <dbReference type="Proteomes" id="UP000827976"/>
    </source>
</evidence>
<comment type="caution">
    <text evidence="1">The sequence shown here is derived from an EMBL/GenBank/DDBJ whole genome shotgun (WGS) entry which is preliminary data.</text>
</comment>
<keyword evidence="1" id="KW-0723">Serine/threonine-protein kinase</keyword>
<organism evidence="1 2">
    <name type="scientific">Dioscorea alata</name>
    <name type="common">Purple yam</name>
    <dbReference type="NCBI Taxonomy" id="55571"/>
    <lineage>
        <taxon>Eukaryota</taxon>
        <taxon>Viridiplantae</taxon>
        <taxon>Streptophyta</taxon>
        <taxon>Embryophyta</taxon>
        <taxon>Tracheophyta</taxon>
        <taxon>Spermatophyta</taxon>
        <taxon>Magnoliopsida</taxon>
        <taxon>Liliopsida</taxon>
        <taxon>Dioscoreales</taxon>
        <taxon>Dioscoreaceae</taxon>
        <taxon>Dioscorea</taxon>
    </lineage>
</organism>
<dbReference type="Proteomes" id="UP000827976">
    <property type="component" value="Chromosome 8"/>
</dbReference>
<keyword evidence="2" id="KW-1185">Reference proteome</keyword>
<protein>
    <submittedName>
        <fullName evidence="1">Non-specific serine/threonine protein kinase protein</fullName>
        <ecNumber evidence="1">2.7.11.1</ecNumber>
    </submittedName>
</protein>
<name>A0ACB7VMX6_DIOAL</name>